<keyword evidence="1" id="KW-0812">Transmembrane</keyword>
<feature type="transmembrane region" description="Helical" evidence="1">
    <location>
        <begin position="64"/>
        <end position="84"/>
    </location>
</feature>
<sequence length="204" mass="22822">MDFANQPNQSRRRIPVVGNCCFMVPLKIGALIIATWMLVWYMYAGFALVLVPYGGSFLWVGLKVLGVVYALAGLVSLYGIYAIYKELPFHVARFTKLFTIAAIYYLVVQVIVIIIEEVELRAIYNNAVNQCEAAQANVTTPHIDCNIGFVDSFLVSWIISYIIGLAFQIYFIIVIRSYNADLQARTSNGEKGAVDMNTYGLQHA</sequence>
<evidence type="ECO:0008006" key="4">
    <source>
        <dbReference type="Google" id="ProtNLM"/>
    </source>
</evidence>
<feature type="transmembrane region" description="Helical" evidence="1">
    <location>
        <begin position="21"/>
        <end position="44"/>
    </location>
</feature>
<evidence type="ECO:0000313" key="2">
    <source>
        <dbReference type="EMBL" id="RUS33733.1"/>
    </source>
</evidence>
<gene>
    <name evidence="2" type="ORF">BC938DRAFT_484208</name>
</gene>
<dbReference type="EMBL" id="RBNJ01000982">
    <property type="protein sequence ID" value="RUS33733.1"/>
    <property type="molecule type" value="Genomic_DNA"/>
</dbReference>
<keyword evidence="1" id="KW-0472">Membrane</keyword>
<organism evidence="2 3">
    <name type="scientific">Jimgerdemannia flammicorona</name>
    <dbReference type="NCBI Taxonomy" id="994334"/>
    <lineage>
        <taxon>Eukaryota</taxon>
        <taxon>Fungi</taxon>
        <taxon>Fungi incertae sedis</taxon>
        <taxon>Mucoromycota</taxon>
        <taxon>Mucoromycotina</taxon>
        <taxon>Endogonomycetes</taxon>
        <taxon>Endogonales</taxon>
        <taxon>Endogonaceae</taxon>
        <taxon>Jimgerdemannia</taxon>
    </lineage>
</organism>
<feature type="transmembrane region" description="Helical" evidence="1">
    <location>
        <begin position="154"/>
        <end position="175"/>
    </location>
</feature>
<evidence type="ECO:0000313" key="3">
    <source>
        <dbReference type="Proteomes" id="UP000274822"/>
    </source>
</evidence>
<name>A0A433QV98_9FUNG</name>
<comment type="caution">
    <text evidence="2">The sequence shown here is derived from an EMBL/GenBank/DDBJ whole genome shotgun (WGS) entry which is preliminary data.</text>
</comment>
<dbReference type="Proteomes" id="UP000274822">
    <property type="component" value="Unassembled WGS sequence"/>
</dbReference>
<keyword evidence="1" id="KW-1133">Transmembrane helix</keyword>
<protein>
    <recommendedName>
        <fullName evidence="4">MARVEL domain-containing protein</fullName>
    </recommendedName>
</protein>
<accession>A0A433QV98</accession>
<evidence type="ECO:0000256" key="1">
    <source>
        <dbReference type="SAM" id="Phobius"/>
    </source>
</evidence>
<dbReference type="AlphaFoldDB" id="A0A433QV98"/>
<reference evidence="2 3" key="1">
    <citation type="journal article" date="2018" name="New Phytol.">
        <title>Phylogenomics of Endogonaceae and evolution of mycorrhizas within Mucoromycota.</title>
        <authorList>
            <person name="Chang Y."/>
            <person name="Desiro A."/>
            <person name="Na H."/>
            <person name="Sandor L."/>
            <person name="Lipzen A."/>
            <person name="Clum A."/>
            <person name="Barry K."/>
            <person name="Grigoriev I.V."/>
            <person name="Martin F.M."/>
            <person name="Stajich J.E."/>
            <person name="Smith M.E."/>
            <person name="Bonito G."/>
            <person name="Spatafora J.W."/>
        </authorList>
    </citation>
    <scope>NUCLEOTIDE SEQUENCE [LARGE SCALE GENOMIC DNA]</scope>
    <source>
        <strain evidence="2 3">AD002</strain>
    </source>
</reference>
<proteinExistence type="predicted"/>
<keyword evidence="3" id="KW-1185">Reference proteome</keyword>
<feature type="transmembrane region" description="Helical" evidence="1">
    <location>
        <begin position="96"/>
        <end position="115"/>
    </location>
</feature>